<evidence type="ECO:0000256" key="1">
    <source>
        <dbReference type="ARBA" id="ARBA00004141"/>
    </source>
</evidence>
<evidence type="ECO:0000313" key="6">
    <source>
        <dbReference type="EMBL" id="MBS7809586.1"/>
    </source>
</evidence>
<dbReference type="Proteomes" id="UP000766336">
    <property type="component" value="Unassembled WGS sequence"/>
</dbReference>
<feature type="transmembrane region" description="Helical" evidence="5">
    <location>
        <begin position="290"/>
        <end position="308"/>
    </location>
</feature>
<evidence type="ECO:0008006" key="8">
    <source>
        <dbReference type="Google" id="ProtNLM"/>
    </source>
</evidence>
<organism evidence="6 7">
    <name type="scientific">Roseococcus pinisoli</name>
    <dbReference type="NCBI Taxonomy" id="2835040"/>
    <lineage>
        <taxon>Bacteria</taxon>
        <taxon>Pseudomonadati</taxon>
        <taxon>Pseudomonadota</taxon>
        <taxon>Alphaproteobacteria</taxon>
        <taxon>Acetobacterales</taxon>
        <taxon>Roseomonadaceae</taxon>
        <taxon>Roseococcus</taxon>
    </lineage>
</organism>
<feature type="transmembrane region" description="Helical" evidence="5">
    <location>
        <begin position="262"/>
        <end position="284"/>
    </location>
</feature>
<comment type="subcellular location">
    <subcellularLocation>
        <location evidence="1">Membrane</location>
        <topology evidence="1">Multi-pass membrane protein</topology>
    </subcellularLocation>
</comment>
<dbReference type="Gene3D" id="1.20.1530.20">
    <property type="match status" value="1"/>
</dbReference>
<gene>
    <name evidence="6" type="ORF">KHU32_01465</name>
</gene>
<comment type="caution">
    <text evidence="6">The sequence shown here is derived from an EMBL/GenBank/DDBJ whole genome shotgun (WGS) entry which is preliminary data.</text>
</comment>
<feature type="transmembrane region" description="Helical" evidence="5">
    <location>
        <begin position="46"/>
        <end position="64"/>
    </location>
</feature>
<evidence type="ECO:0000256" key="3">
    <source>
        <dbReference type="ARBA" id="ARBA00022989"/>
    </source>
</evidence>
<dbReference type="InterPro" id="IPR038770">
    <property type="entry name" value="Na+/solute_symporter_sf"/>
</dbReference>
<reference evidence="6 7" key="1">
    <citation type="submission" date="2021-05" db="EMBL/GenBank/DDBJ databases">
        <title>Roseococcus sp. XZZS9, whole genome shotgun sequencing project.</title>
        <authorList>
            <person name="Zhao G."/>
            <person name="Shen L."/>
        </authorList>
    </citation>
    <scope>NUCLEOTIDE SEQUENCE [LARGE SCALE GENOMIC DNA]</scope>
    <source>
        <strain evidence="6 7">XZZS9</strain>
    </source>
</reference>
<feature type="transmembrane region" description="Helical" evidence="5">
    <location>
        <begin position="105"/>
        <end position="127"/>
    </location>
</feature>
<feature type="transmembrane region" description="Helical" evidence="5">
    <location>
        <begin position="231"/>
        <end position="255"/>
    </location>
</feature>
<evidence type="ECO:0000256" key="5">
    <source>
        <dbReference type="SAM" id="Phobius"/>
    </source>
</evidence>
<feature type="transmembrane region" description="Helical" evidence="5">
    <location>
        <begin position="199"/>
        <end position="219"/>
    </location>
</feature>
<feature type="transmembrane region" description="Helical" evidence="5">
    <location>
        <begin position="20"/>
        <end position="40"/>
    </location>
</feature>
<proteinExistence type="predicted"/>
<evidence type="ECO:0000256" key="2">
    <source>
        <dbReference type="ARBA" id="ARBA00022692"/>
    </source>
</evidence>
<keyword evidence="7" id="KW-1185">Reference proteome</keyword>
<evidence type="ECO:0000313" key="7">
    <source>
        <dbReference type="Proteomes" id="UP000766336"/>
    </source>
</evidence>
<feature type="transmembrane region" description="Helical" evidence="5">
    <location>
        <begin position="134"/>
        <end position="158"/>
    </location>
</feature>
<evidence type="ECO:0000256" key="4">
    <source>
        <dbReference type="ARBA" id="ARBA00023136"/>
    </source>
</evidence>
<dbReference type="EMBL" id="JAHCDA010000001">
    <property type="protein sequence ID" value="MBS7809586.1"/>
    <property type="molecule type" value="Genomic_DNA"/>
</dbReference>
<accession>A0ABS5Q7G1</accession>
<keyword evidence="2 5" id="KW-0812">Transmembrane</keyword>
<keyword evidence="3 5" id="KW-1133">Transmembrane helix</keyword>
<dbReference type="InterPro" id="IPR002657">
    <property type="entry name" value="BilAc:Na_symport/Acr3"/>
</dbReference>
<name>A0ABS5Q7G1_9PROT</name>
<feature type="transmembrane region" description="Helical" evidence="5">
    <location>
        <begin position="76"/>
        <end position="99"/>
    </location>
</feature>
<protein>
    <recommendedName>
        <fullName evidence="8">Sodium Bile acid symporter family protein</fullName>
    </recommendedName>
</protein>
<sequence>MGMGTRPLDRIRRFLEWSALRGAALLAGGIFAGLFVPPLAAAARDIITPIVFLLMVLVLLRVDLGQVIAYLRRPALVTALLAWLLIVSPLIIWAVLWSLGITHPFAAGLVIVATGCAATSSPAFARLVGLDGEIAFVVAILSTLILPFTAPPLALGLLGIDLAISIPGLMLRLALLVGLPLIISIGLRRLMGPAVLERWGRAVDGAVVLLVVLYGFGVMDGVLGQLLARPALVLGGILTAFAGSLAMNAMTAAAFAGFGRRVTLSAGLMAGNRNMALYLAVIPATADPHIILTFVLFQFPLFLSPFLLKPIYERIRGRS</sequence>
<dbReference type="Pfam" id="PF01758">
    <property type="entry name" value="SBF"/>
    <property type="match status" value="1"/>
</dbReference>
<keyword evidence="4 5" id="KW-0472">Membrane</keyword>
<feature type="transmembrane region" description="Helical" evidence="5">
    <location>
        <begin position="164"/>
        <end position="187"/>
    </location>
</feature>